<evidence type="ECO:0000259" key="8">
    <source>
        <dbReference type="Pfam" id="PF02706"/>
    </source>
</evidence>
<dbReference type="PANTHER" id="PTHR32309">
    <property type="entry name" value="TYROSINE-PROTEIN KINASE"/>
    <property type="match status" value="1"/>
</dbReference>
<comment type="caution">
    <text evidence="9">The sequence shown here is derived from an EMBL/GenBank/DDBJ whole genome shotgun (WGS) entry which is preliminary data.</text>
</comment>
<dbReference type="InterPro" id="IPR050445">
    <property type="entry name" value="Bact_polysacc_biosynth/exp"/>
</dbReference>
<comment type="similarity">
    <text evidence="2">Belongs to the CpsC/CapA family.</text>
</comment>
<evidence type="ECO:0000313" key="9">
    <source>
        <dbReference type="EMBL" id="HIR59088.1"/>
    </source>
</evidence>
<evidence type="ECO:0000256" key="7">
    <source>
        <dbReference type="SAM" id="Phobius"/>
    </source>
</evidence>
<protein>
    <recommendedName>
        <fullName evidence="8">Polysaccharide chain length determinant N-terminal domain-containing protein</fullName>
    </recommendedName>
</protein>
<reference evidence="9" key="1">
    <citation type="submission" date="2020-10" db="EMBL/GenBank/DDBJ databases">
        <authorList>
            <person name="Gilroy R."/>
        </authorList>
    </citation>
    <scope>NUCLEOTIDE SEQUENCE</scope>
    <source>
        <strain evidence="9">CHK184-20233</strain>
    </source>
</reference>
<evidence type="ECO:0000256" key="1">
    <source>
        <dbReference type="ARBA" id="ARBA00004651"/>
    </source>
</evidence>
<feature type="transmembrane region" description="Helical" evidence="7">
    <location>
        <begin position="173"/>
        <end position="193"/>
    </location>
</feature>
<name>A0A9D1DUD0_9FIRM</name>
<dbReference type="GO" id="GO:0005886">
    <property type="term" value="C:plasma membrane"/>
    <property type="evidence" value="ECO:0007669"/>
    <property type="project" value="UniProtKB-SubCell"/>
</dbReference>
<dbReference type="InterPro" id="IPR003856">
    <property type="entry name" value="LPS_length_determ_N"/>
</dbReference>
<keyword evidence="6 7" id="KW-0472">Membrane</keyword>
<sequence length="222" mass="25001">MEEINLKEVYTYFKFRILWILIAIVAIVVIGNIYTIITRVPMYQSNTTLVLVGESKKGYSQSDSVLNQNLIGTYSQIITSRTVLSQVIDNLKLKTTTESLSKNITTSSVEDTEIIKITVNSSKRKEAAKIADEVATVFSKEVQDIYNLENVTIIDKAEVATSPYNINYVKDNIIYLMIGIVLSFGIVFVMYYFDTTIKSSEVVEEKLGLPVIGIVPKEEDKE</sequence>
<evidence type="ECO:0000256" key="3">
    <source>
        <dbReference type="ARBA" id="ARBA00022475"/>
    </source>
</evidence>
<keyword evidence="3" id="KW-1003">Cell membrane</keyword>
<dbReference type="EMBL" id="DVHC01000035">
    <property type="protein sequence ID" value="HIR59088.1"/>
    <property type="molecule type" value="Genomic_DNA"/>
</dbReference>
<evidence type="ECO:0000256" key="2">
    <source>
        <dbReference type="ARBA" id="ARBA00006683"/>
    </source>
</evidence>
<evidence type="ECO:0000313" key="10">
    <source>
        <dbReference type="Proteomes" id="UP000824232"/>
    </source>
</evidence>
<dbReference type="PANTHER" id="PTHR32309:SF13">
    <property type="entry name" value="FERRIC ENTEROBACTIN TRANSPORT PROTEIN FEPE"/>
    <property type="match status" value="1"/>
</dbReference>
<evidence type="ECO:0000256" key="5">
    <source>
        <dbReference type="ARBA" id="ARBA00022989"/>
    </source>
</evidence>
<reference evidence="9" key="2">
    <citation type="journal article" date="2021" name="PeerJ">
        <title>Extensive microbial diversity within the chicken gut microbiome revealed by metagenomics and culture.</title>
        <authorList>
            <person name="Gilroy R."/>
            <person name="Ravi A."/>
            <person name="Getino M."/>
            <person name="Pursley I."/>
            <person name="Horton D.L."/>
            <person name="Alikhan N.F."/>
            <person name="Baker D."/>
            <person name="Gharbi K."/>
            <person name="Hall N."/>
            <person name="Watson M."/>
            <person name="Adriaenssens E.M."/>
            <person name="Foster-Nyarko E."/>
            <person name="Jarju S."/>
            <person name="Secka A."/>
            <person name="Antonio M."/>
            <person name="Oren A."/>
            <person name="Chaudhuri R.R."/>
            <person name="La Ragione R."/>
            <person name="Hildebrand F."/>
            <person name="Pallen M.J."/>
        </authorList>
    </citation>
    <scope>NUCLEOTIDE SEQUENCE</scope>
    <source>
        <strain evidence="9">CHK184-20233</strain>
    </source>
</reference>
<organism evidence="9 10">
    <name type="scientific">Candidatus Onthousia excrementipullorum</name>
    <dbReference type="NCBI Taxonomy" id="2840884"/>
    <lineage>
        <taxon>Bacteria</taxon>
        <taxon>Bacillati</taxon>
        <taxon>Bacillota</taxon>
        <taxon>Bacilli</taxon>
        <taxon>Candidatus Onthousia</taxon>
    </lineage>
</organism>
<dbReference type="Pfam" id="PF02706">
    <property type="entry name" value="Wzz"/>
    <property type="match status" value="1"/>
</dbReference>
<dbReference type="AlphaFoldDB" id="A0A9D1DUD0"/>
<keyword evidence="4 7" id="KW-0812">Transmembrane</keyword>
<evidence type="ECO:0000256" key="4">
    <source>
        <dbReference type="ARBA" id="ARBA00022692"/>
    </source>
</evidence>
<feature type="domain" description="Polysaccharide chain length determinant N-terminal" evidence="8">
    <location>
        <begin position="2"/>
        <end position="91"/>
    </location>
</feature>
<evidence type="ECO:0000256" key="6">
    <source>
        <dbReference type="ARBA" id="ARBA00023136"/>
    </source>
</evidence>
<dbReference type="GO" id="GO:0004713">
    <property type="term" value="F:protein tyrosine kinase activity"/>
    <property type="evidence" value="ECO:0007669"/>
    <property type="project" value="TreeGrafter"/>
</dbReference>
<feature type="transmembrane region" description="Helical" evidence="7">
    <location>
        <begin position="17"/>
        <end position="37"/>
    </location>
</feature>
<accession>A0A9D1DUD0</accession>
<proteinExistence type="inferred from homology"/>
<comment type="subcellular location">
    <subcellularLocation>
        <location evidence="1">Cell membrane</location>
        <topology evidence="1">Multi-pass membrane protein</topology>
    </subcellularLocation>
</comment>
<gene>
    <name evidence="9" type="ORF">IAB38_03465</name>
</gene>
<dbReference type="Proteomes" id="UP000824232">
    <property type="component" value="Unassembled WGS sequence"/>
</dbReference>
<keyword evidence="5 7" id="KW-1133">Transmembrane helix</keyword>